<feature type="domain" description="SnoaL-like" evidence="2">
    <location>
        <begin position="30"/>
        <end position="142"/>
    </location>
</feature>
<feature type="chain" id="PRO_5046589629" evidence="1">
    <location>
        <begin position="23"/>
        <end position="148"/>
    </location>
</feature>
<keyword evidence="4" id="KW-1185">Reference proteome</keyword>
<dbReference type="InterPro" id="IPR037401">
    <property type="entry name" value="SnoaL-like"/>
</dbReference>
<sequence length="148" mass="16634">MKRVLLWTGLCAMLLSGAVAHAAQTRPADIVDGFRKAVLRGNADEALGMLASDVVIYEQGFSEFDRREYAGDHLAADIQFEKSIHRAITWRQVFQDEVYAFVISEYRLTGDLDGEPLNIATTETMVLRRDAQSWKIAHIHLSSHSVDQ</sequence>
<dbReference type="EMBL" id="JAVRIC010000005">
    <property type="protein sequence ID" value="MDT0496803.1"/>
    <property type="molecule type" value="Genomic_DNA"/>
</dbReference>
<gene>
    <name evidence="3" type="ORF">RM530_05420</name>
</gene>
<dbReference type="Pfam" id="PF13474">
    <property type="entry name" value="SnoaL_3"/>
    <property type="match status" value="1"/>
</dbReference>
<keyword evidence="1" id="KW-0732">Signal</keyword>
<evidence type="ECO:0000259" key="2">
    <source>
        <dbReference type="Pfam" id="PF13474"/>
    </source>
</evidence>
<dbReference type="RefSeq" id="WP_311364195.1">
    <property type="nucleotide sequence ID" value="NZ_JAVRIC010000005.1"/>
</dbReference>
<reference evidence="3 4" key="1">
    <citation type="submission" date="2023-09" db="EMBL/GenBank/DDBJ databases">
        <authorList>
            <person name="Rey-Velasco X."/>
        </authorList>
    </citation>
    <scope>NUCLEOTIDE SEQUENCE [LARGE SCALE GENOMIC DNA]</scope>
    <source>
        <strain evidence="3 4">W345</strain>
    </source>
</reference>
<evidence type="ECO:0000256" key="1">
    <source>
        <dbReference type="SAM" id="SignalP"/>
    </source>
</evidence>
<dbReference type="SUPFAM" id="SSF54427">
    <property type="entry name" value="NTF2-like"/>
    <property type="match status" value="1"/>
</dbReference>
<organism evidence="3 4">
    <name type="scientific">Banduia mediterranea</name>
    <dbReference type="NCBI Taxonomy" id="3075609"/>
    <lineage>
        <taxon>Bacteria</taxon>
        <taxon>Pseudomonadati</taxon>
        <taxon>Pseudomonadota</taxon>
        <taxon>Gammaproteobacteria</taxon>
        <taxon>Nevskiales</taxon>
        <taxon>Algiphilaceae</taxon>
        <taxon>Banduia</taxon>
    </lineage>
</organism>
<accession>A0ABU2WG02</accession>
<proteinExistence type="predicted"/>
<dbReference type="Gene3D" id="3.10.450.50">
    <property type="match status" value="1"/>
</dbReference>
<evidence type="ECO:0000313" key="4">
    <source>
        <dbReference type="Proteomes" id="UP001254608"/>
    </source>
</evidence>
<dbReference type="InterPro" id="IPR032710">
    <property type="entry name" value="NTF2-like_dom_sf"/>
</dbReference>
<name>A0ABU2WG02_9GAMM</name>
<feature type="signal peptide" evidence="1">
    <location>
        <begin position="1"/>
        <end position="22"/>
    </location>
</feature>
<dbReference type="Proteomes" id="UP001254608">
    <property type="component" value="Unassembled WGS sequence"/>
</dbReference>
<evidence type="ECO:0000313" key="3">
    <source>
        <dbReference type="EMBL" id="MDT0496803.1"/>
    </source>
</evidence>
<protein>
    <submittedName>
        <fullName evidence="3">Nuclear transport factor 2 family protein</fullName>
    </submittedName>
</protein>
<comment type="caution">
    <text evidence="3">The sequence shown here is derived from an EMBL/GenBank/DDBJ whole genome shotgun (WGS) entry which is preliminary data.</text>
</comment>